<dbReference type="RefSeq" id="WP_135498410.1">
    <property type="nucleotide sequence ID" value="NZ_SRLD01000027.1"/>
</dbReference>
<reference evidence="1 2" key="1">
    <citation type="submission" date="2019-04" db="EMBL/GenBank/DDBJ databases">
        <authorList>
            <person name="Feng G."/>
            <person name="Zhang J."/>
            <person name="Zhu H."/>
        </authorList>
    </citation>
    <scope>NUCLEOTIDE SEQUENCE [LARGE SCALE GENOMIC DNA]</scope>
    <source>
        <strain evidence="1 2">JCM 17223</strain>
    </source>
</reference>
<gene>
    <name evidence="1" type="ORF">E5J99_13840</name>
</gene>
<evidence type="ECO:0000313" key="1">
    <source>
        <dbReference type="EMBL" id="TGE14985.1"/>
    </source>
</evidence>
<sequence length="141" mass="16164">MNTSIPTPPATTSVEPVNAGFPDPALIVSYATVLRYIRHRLNTLLHGQLKPWAQQHKFNYARLIEIKKLEEETQAVLLQRLMVHFQFPTELLRIIVHQSRRHFFLFTSPDNLTRFKAELNLFDNPPFDAPAPTTSTSSSPN</sequence>
<accession>A0A4Z0PKM3</accession>
<dbReference type="Proteomes" id="UP000297739">
    <property type="component" value="Unassembled WGS sequence"/>
</dbReference>
<dbReference type="OrthoDB" id="882832at2"/>
<dbReference type="AlphaFoldDB" id="A0A4Z0PKM3"/>
<protein>
    <submittedName>
        <fullName evidence="1">Uncharacterized protein</fullName>
    </submittedName>
</protein>
<name>A0A4Z0PKM3_9BACT</name>
<comment type="caution">
    <text evidence="1">The sequence shown here is derived from an EMBL/GenBank/DDBJ whole genome shotgun (WGS) entry which is preliminary data.</text>
</comment>
<keyword evidence="2" id="KW-1185">Reference proteome</keyword>
<dbReference type="EMBL" id="SRLD01000027">
    <property type="protein sequence ID" value="TGE14985.1"/>
    <property type="molecule type" value="Genomic_DNA"/>
</dbReference>
<evidence type="ECO:0000313" key="2">
    <source>
        <dbReference type="Proteomes" id="UP000297739"/>
    </source>
</evidence>
<proteinExistence type="predicted"/>
<organism evidence="1 2">
    <name type="scientific">Hymenobacter elongatus</name>
    <dbReference type="NCBI Taxonomy" id="877208"/>
    <lineage>
        <taxon>Bacteria</taxon>
        <taxon>Pseudomonadati</taxon>
        <taxon>Bacteroidota</taxon>
        <taxon>Cytophagia</taxon>
        <taxon>Cytophagales</taxon>
        <taxon>Hymenobacteraceae</taxon>
        <taxon>Hymenobacter</taxon>
    </lineage>
</organism>